<evidence type="ECO:0000313" key="1">
    <source>
        <dbReference type="EMBL" id="PWY70449.1"/>
    </source>
</evidence>
<reference evidence="1 2" key="1">
    <citation type="submission" date="2016-12" db="EMBL/GenBank/DDBJ databases">
        <title>The genomes of Aspergillus section Nigri reveals drivers in fungal speciation.</title>
        <authorList>
            <consortium name="DOE Joint Genome Institute"/>
            <person name="Vesth T.C."/>
            <person name="Nybo J."/>
            <person name="Theobald S."/>
            <person name="Brandl J."/>
            <person name="Frisvad J.C."/>
            <person name="Nielsen K.F."/>
            <person name="Lyhne E.K."/>
            <person name="Kogle M.E."/>
            <person name="Kuo A."/>
            <person name="Riley R."/>
            <person name="Clum A."/>
            <person name="Nolan M."/>
            <person name="Lipzen A."/>
            <person name="Salamov A."/>
            <person name="Henrissat B."/>
            <person name="Wiebenga A."/>
            <person name="De Vries R.P."/>
            <person name="Grigoriev I.V."/>
            <person name="Mortensen U.H."/>
            <person name="Andersen M.R."/>
            <person name="Baker S.E."/>
        </authorList>
    </citation>
    <scope>NUCLEOTIDE SEQUENCE [LARGE SCALE GENOMIC DNA]</scope>
    <source>
        <strain evidence="1 2">CBS 117.55</strain>
    </source>
</reference>
<dbReference type="VEuPathDB" id="FungiDB:BO70DRAFT_365390"/>
<dbReference type="AlphaFoldDB" id="A0A317VAP4"/>
<name>A0A317VAP4_9EURO</name>
<evidence type="ECO:0000313" key="2">
    <source>
        <dbReference type="Proteomes" id="UP000247233"/>
    </source>
</evidence>
<organism evidence="1 2">
    <name type="scientific">Aspergillus heteromorphus CBS 117.55</name>
    <dbReference type="NCBI Taxonomy" id="1448321"/>
    <lineage>
        <taxon>Eukaryota</taxon>
        <taxon>Fungi</taxon>
        <taxon>Dikarya</taxon>
        <taxon>Ascomycota</taxon>
        <taxon>Pezizomycotina</taxon>
        <taxon>Eurotiomycetes</taxon>
        <taxon>Eurotiomycetidae</taxon>
        <taxon>Eurotiales</taxon>
        <taxon>Aspergillaceae</taxon>
        <taxon>Aspergillus</taxon>
        <taxon>Aspergillus subgen. Circumdati</taxon>
    </lineage>
</organism>
<dbReference type="EMBL" id="MSFL01000030">
    <property type="protein sequence ID" value="PWY70449.1"/>
    <property type="molecule type" value="Genomic_DNA"/>
</dbReference>
<accession>A0A317VAP4</accession>
<protein>
    <submittedName>
        <fullName evidence="1">Uncharacterized protein</fullName>
    </submittedName>
</protein>
<proteinExistence type="predicted"/>
<dbReference type="RefSeq" id="XP_025395936.1">
    <property type="nucleotide sequence ID" value="XM_025544052.1"/>
</dbReference>
<gene>
    <name evidence="1" type="ORF">BO70DRAFT_365390</name>
</gene>
<dbReference type="Proteomes" id="UP000247233">
    <property type="component" value="Unassembled WGS sequence"/>
</dbReference>
<sequence>MPLLLQLHACSICCVDCSTIERFLSASKSVLKANTRGLPASLVAVSSCASAFVAFTHLTGINHYDLCLTSLWLWSAELPTSYMLATNS</sequence>
<dbReference type="GeneID" id="37066289"/>
<keyword evidence="2" id="KW-1185">Reference proteome</keyword>
<comment type="caution">
    <text evidence="1">The sequence shown here is derived from an EMBL/GenBank/DDBJ whole genome shotgun (WGS) entry which is preliminary data.</text>
</comment>